<keyword evidence="4" id="KW-0378">Hydrolase</keyword>
<keyword evidence="10" id="KW-1185">Reference proteome</keyword>
<evidence type="ECO:0000256" key="4">
    <source>
        <dbReference type="ARBA" id="ARBA00022801"/>
    </source>
</evidence>
<keyword evidence="3 7" id="KW-0812">Transmembrane</keyword>
<dbReference type="OrthoDB" id="10260614at2759"/>
<dbReference type="Pfam" id="PF01694">
    <property type="entry name" value="Rhomboid"/>
    <property type="match status" value="2"/>
</dbReference>
<dbReference type="GO" id="GO:0006465">
    <property type="term" value="P:signal peptide processing"/>
    <property type="evidence" value="ECO:0007669"/>
    <property type="project" value="TreeGrafter"/>
</dbReference>
<dbReference type="SUPFAM" id="SSF144091">
    <property type="entry name" value="Rhomboid-like"/>
    <property type="match status" value="1"/>
</dbReference>
<evidence type="ECO:0000256" key="1">
    <source>
        <dbReference type="ARBA" id="ARBA00004141"/>
    </source>
</evidence>
<dbReference type="AlphaFoldDB" id="A0A165DRQ7"/>
<evidence type="ECO:0000313" key="10">
    <source>
        <dbReference type="Proteomes" id="UP000076842"/>
    </source>
</evidence>
<dbReference type="PANTHER" id="PTHR43731:SF14">
    <property type="entry name" value="PRESENILIN-ASSOCIATED RHOMBOID-LIKE PROTEIN, MITOCHONDRIAL"/>
    <property type="match status" value="1"/>
</dbReference>
<reference evidence="9 10" key="1">
    <citation type="journal article" date="2016" name="Mol. Biol. Evol.">
        <title>Comparative Genomics of Early-Diverging Mushroom-Forming Fungi Provides Insights into the Origins of Lignocellulose Decay Capabilities.</title>
        <authorList>
            <person name="Nagy L.G."/>
            <person name="Riley R."/>
            <person name="Tritt A."/>
            <person name="Adam C."/>
            <person name="Daum C."/>
            <person name="Floudas D."/>
            <person name="Sun H."/>
            <person name="Yadav J.S."/>
            <person name="Pangilinan J."/>
            <person name="Larsson K.H."/>
            <person name="Matsuura K."/>
            <person name="Barry K."/>
            <person name="Labutti K."/>
            <person name="Kuo R."/>
            <person name="Ohm R.A."/>
            <person name="Bhattacharya S.S."/>
            <person name="Shirouzu T."/>
            <person name="Yoshinaga Y."/>
            <person name="Martin F.M."/>
            <person name="Grigoriev I.V."/>
            <person name="Hibbett D.S."/>
        </authorList>
    </citation>
    <scope>NUCLEOTIDE SEQUENCE [LARGE SCALE GENOMIC DNA]</scope>
    <source>
        <strain evidence="9 10">HHB12733</strain>
    </source>
</reference>
<evidence type="ECO:0000256" key="3">
    <source>
        <dbReference type="ARBA" id="ARBA00022692"/>
    </source>
</evidence>
<feature type="transmembrane region" description="Helical" evidence="7">
    <location>
        <begin position="303"/>
        <end position="319"/>
    </location>
</feature>
<evidence type="ECO:0000256" key="5">
    <source>
        <dbReference type="ARBA" id="ARBA00022989"/>
    </source>
</evidence>
<comment type="subcellular location">
    <subcellularLocation>
        <location evidence="1">Membrane</location>
        <topology evidence="1">Multi-pass membrane protein</topology>
    </subcellularLocation>
</comment>
<dbReference type="InParanoid" id="A0A165DRQ7"/>
<dbReference type="EMBL" id="KV424038">
    <property type="protein sequence ID" value="KZT53399.1"/>
    <property type="molecule type" value="Genomic_DNA"/>
</dbReference>
<evidence type="ECO:0000256" key="2">
    <source>
        <dbReference type="ARBA" id="ARBA00009045"/>
    </source>
</evidence>
<feature type="transmembrane region" description="Helical" evidence="7">
    <location>
        <begin position="249"/>
        <end position="271"/>
    </location>
</feature>
<dbReference type="PANTHER" id="PTHR43731">
    <property type="entry name" value="RHOMBOID PROTEASE"/>
    <property type="match status" value="1"/>
</dbReference>
<dbReference type="FunCoup" id="A0A165DRQ7">
    <property type="interactions" value="324"/>
</dbReference>
<dbReference type="InterPro" id="IPR035952">
    <property type="entry name" value="Rhomboid-like_sf"/>
</dbReference>
<accession>A0A165DRQ7</accession>
<keyword evidence="6 7" id="KW-0472">Membrane</keyword>
<feature type="transmembrane region" description="Helical" evidence="7">
    <location>
        <begin position="100"/>
        <end position="117"/>
    </location>
</feature>
<evidence type="ECO:0000256" key="6">
    <source>
        <dbReference type="ARBA" id="ARBA00023136"/>
    </source>
</evidence>
<feature type="transmembrane region" description="Helical" evidence="7">
    <location>
        <begin position="192"/>
        <end position="210"/>
    </location>
</feature>
<dbReference type="Gene3D" id="1.20.1540.10">
    <property type="entry name" value="Rhomboid-like"/>
    <property type="match status" value="1"/>
</dbReference>
<evidence type="ECO:0000256" key="7">
    <source>
        <dbReference type="SAM" id="Phobius"/>
    </source>
</evidence>
<evidence type="ECO:0000313" key="9">
    <source>
        <dbReference type="EMBL" id="KZT53399.1"/>
    </source>
</evidence>
<organism evidence="9 10">
    <name type="scientific">Calocera cornea HHB12733</name>
    <dbReference type="NCBI Taxonomy" id="1353952"/>
    <lineage>
        <taxon>Eukaryota</taxon>
        <taxon>Fungi</taxon>
        <taxon>Dikarya</taxon>
        <taxon>Basidiomycota</taxon>
        <taxon>Agaricomycotina</taxon>
        <taxon>Dacrymycetes</taxon>
        <taxon>Dacrymycetales</taxon>
        <taxon>Dacrymycetaceae</taxon>
        <taxon>Calocera</taxon>
    </lineage>
</organism>
<name>A0A165DRQ7_9BASI</name>
<dbReference type="Proteomes" id="UP000076842">
    <property type="component" value="Unassembled WGS sequence"/>
</dbReference>
<protein>
    <recommendedName>
        <fullName evidence="8">Peptidase S54 rhomboid domain-containing protein</fullName>
    </recommendedName>
</protein>
<feature type="domain" description="Peptidase S54 rhomboid" evidence="8">
    <location>
        <begin position="136"/>
        <end position="178"/>
    </location>
</feature>
<keyword evidence="5 7" id="KW-1133">Transmembrane helix</keyword>
<sequence>MQFSVGVGAGTYGLAACYTNEDTRKWAKELTQGTWWRSGGPSSQEMQRARRFALHKSLTAQLKQWVDYTKNWPAIMRVYFQRAWISVAEARLNSSDGRKAALIILGLNSAVFVAWQIPVLRSRMAASFLHSPLSGKSYTLVTSAFSHQNFIHMGLNMFALVSFGSAAFDWLGAQQFGIQNLEPESTYIYHSFAFYLLGGIFSSLLSHVVATRFRFPRMLAALTAGNVSTTAAHAANATSILPSLGASGAIYATVTLSALAIPDASVSFIFFPWLQMPISAGVGGLVLLDIVGVSRGWRVFDHWAHLGGAAFGVFYFYYGPQLWNWTRRRVSQATDAVSWKKI</sequence>
<gene>
    <name evidence="9" type="ORF">CALCODRAFT_440107</name>
</gene>
<feature type="transmembrane region" description="Helical" evidence="7">
    <location>
        <begin position="150"/>
        <end position="171"/>
    </location>
</feature>
<dbReference type="STRING" id="1353952.A0A165DRQ7"/>
<proteinExistence type="inferred from homology"/>
<evidence type="ECO:0000259" key="8">
    <source>
        <dbReference type="Pfam" id="PF01694"/>
    </source>
</evidence>
<comment type="similarity">
    <text evidence="2">Belongs to the peptidase S54 family.</text>
</comment>
<dbReference type="GO" id="GO:0016020">
    <property type="term" value="C:membrane"/>
    <property type="evidence" value="ECO:0007669"/>
    <property type="project" value="UniProtKB-SubCell"/>
</dbReference>
<feature type="domain" description="Peptidase S54 rhomboid" evidence="8">
    <location>
        <begin position="192"/>
        <end position="318"/>
    </location>
</feature>
<dbReference type="InterPro" id="IPR050925">
    <property type="entry name" value="Rhomboid_protease_S54"/>
</dbReference>
<dbReference type="GO" id="GO:0004252">
    <property type="term" value="F:serine-type endopeptidase activity"/>
    <property type="evidence" value="ECO:0007669"/>
    <property type="project" value="InterPro"/>
</dbReference>
<dbReference type="InterPro" id="IPR022764">
    <property type="entry name" value="Peptidase_S54_rhomboid_dom"/>
</dbReference>